<protein>
    <recommendedName>
        <fullName evidence="3">Baseplate protein</fullName>
    </recommendedName>
</protein>
<keyword evidence="2" id="KW-1185">Reference proteome</keyword>
<evidence type="ECO:0000313" key="1">
    <source>
        <dbReference type="EMBL" id="AVP40292.1"/>
    </source>
</evidence>
<dbReference type="Gene3D" id="2.60.340.10">
    <property type="entry name" value="baseplate structural protein gp8, domain 1"/>
    <property type="match status" value="1"/>
</dbReference>
<reference evidence="1 2" key="1">
    <citation type="submission" date="2018-03" db="EMBL/GenBank/DDBJ databases">
        <title>Isolation, the biological characteristics and genomics of two new strains of lysate Staphylococcus aureus phage.</title>
        <authorList>
            <person name="Jin X."/>
            <person name="Zhang C."/>
        </authorList>
    </citation>
    <scope>NUCLEOTIDE SEQUENCE [LARGE SCALE GENOMIC DNA]</scope>
</reference>
<accession>A0A2P1MXK2</accession>
<dbReference type="InterPro" id="IPR058040">
    <property type="entry name" value="BW3TFN"/>
</dbReference>
<dbReference type="RefSeq" id="YP_009799532.1">
    <property type="nucleotide sequence ID" value="NC_047945.1"/>
</dbReference>
<dbReference type="EMBL" id="MH078572">
    <property type="protein sequence ID" value="AVP40292.1"/>
    <property type="molecule type" value="Genomic_DNA"/>
</dbReference>
<evidence type="ECO:0008006" key="3">
    <source>
        <dbReference type="Google" id="ProtNLM"/>
    </source>
</evidence>
<dbReference type="KEGG" id="vg:54990021"/>
<evidence type="ECO:0000313" key="2">
    <source>
        <dbReference type="Proteomes" id="UP000241797"/>
    </source>
</evidence>
<proteinExistence type="predicted"/>
<dbReference type="SUPFAM" id="SSF89433">
    <property type="entry name" value="Baseplate structural protein gp8"/>
    <property type="match status" value="1"/>
</dbReference>
<dbReference type="InterPro" id="IPR036327">
    <property type="entry name" value="Gp8_sf"/>
</dbReference>
<organism evidence="1 2">
    <name type="scientific">Staphylococcus phage phiSA_BS1</name>
    <dbReference type="NCBI Taxonomy" id="2126734"/>
    <lineage>
        <taxon>Viruses</taxon>
        <taxon>Duplodnaviria</taxon>
        <taxon>Heunggongvirae</taxon>
        <taxon>Uroviricota</taxon>
        <taxon>Caudoviricetes</taxon>
        <taxon>Herelleviridae</taxon>
        <taxon>Twortvirinae</taxon>
        <taxon>Baoshanvirus</taxon>
        <taxon>Baoshanvirus BS1</taxon>
    </lineage>
</organism>
<sequence length="172" mass="19158">MAITTYNARVELAKFIISKINSTYLVIGRPTPWSNEQAPPEPTESTTKLDDIIGYKKVTKAVLVRPTKDSDTNREIISYGNKSWTVIGEGEAIAEGAKWVYFESKVVGDELPTGTHRQAGIAIDVEPQTGIGKQALLPSELNSQGTLMFYDNKQFQNRTEQVTTTERMVVEF</sequence>
<dbReference type="Proteomes" id="UP000241797">
    <property type="component" value="Segment"/>
</dbReference>
<dbReference type="Pfam" id="PF25691">
    <property type="entry name" value="BW3TFN"/>
    <property type="match status" value="1"/>
</dbReference>
<name>A0A2P1MXK2_9CAUD</name>
<dbReference type="GeneID" id="54990021"/>